<feature type="region of interest" description="Disordered" evidence="1">
    <location>
        <begin position="161"/>
        <end position="193"/>
    </location>
</feature>
<feature type="compositionally biased region" description="Basic residues" evidence="1">
    <location>
        <begin position="173"/>
        <end position="184"/>
    </location>
</feature>
<feature type="compositionally biased region" description="Basic and acidic residues" evidence="1">
    <location>
        <begin position="161"/>
        <end position="172"/>
    </location>
</feature>
<proteinExistence type="predicted"/>
<feature type="region of interest" description="Disordered" evidence="1">
    <location>
        <begin position="455"/>
        <end position="478"/>
    </location>
</feature>
<evidence type="ECO:0000313" key="3">
    <source>
        <dbReference type="Proteomes" id="UP000324800"/>
    </source>
</evidence>
<feature type="compositionally biased region" description="Basic and acidic residues" evidence="1">
    <location>
        <begin position="460"/>
        <end position="474"/>
    </location>
</feature>
<dbReference type="EMBL" id="SNRW01002963">
    <property type="protein sequence ID" value="KAA6391183.1"/>
    <property type="molecule type" value="Genomic_DNA"/>
</dbReference>
<organism evidence="2 3">
    <name type="scientific">Streblomastix strix</name>
    <dbReference type="NCBI Taxonomy" id="222440"/>
    <lineage>
        <taxon>Eukaryota</taxon>
        <taxon>Metamonada</taxon>
        <taxon>Preaxostyla</taxon>
        <taxon>Oxymonadida</taxon>
        <taxon>Streblomastigidae</taxon>
        <taxon>Streblomastix</taxon>
    </lineage>
</organism>
<name>A0A5J4W969_9EUKA</name>
<evidence type="ECO:0000256" key="1">
    <source>
        <dbReference type="SAM" id="MobiDB-lite"/>
    </source>
</evidence>
<protein>
    <submittedName>
        <fullName evidence="2">Uncharacterized protein</fullName>
    </submittedName>
</protein>
<gene>
    <name evidence="2" type="ORF">EZS28_013288</name>
</gene>
<comment type="caution">
    <text evidence="2">The sequence shown here is derived from an EMBL/GenBank/DDBJ whole genome shotgun (WGS) entry which is preliminary data.</text>
</comment>
<evidence type="ECO:0000313" key="2">
    <source>
        <dbReference type="EMBL" id="KAA6391183.1"/>
    </source>
</evidence>
<sequence length="486" mass="56359">MSSQLPPHLLIVFDSLSGTHLATLCPNPPLIITPIHSFIVTQGEQEDRKQGFDNEREKETQSYWKDSRVIVLHENGVIHIYSPLNSPTIHFDQKQFIHNQSQNNLHLSHPNYPSIISPIVSRQLWIGKPLPSSFHPYFPPPIPLLPLFQPNQQYYLNTQSDERNKQREDNMSKKHKHHHHHHKNKNETEERSDIKLDSYRQDGSEQDDISRRQRAFEDKYKYFGNEIFDYQIIRGSSSSGLTNIDDIVVFTLKRSMCIFIASAQSGQISAVLKPELSFLMGEGRGNIESIKMKEKENGKENNISNISEIQDYIYSEKCCQYAHPPLFYVADDYSFVALALNPLLFFEDNNNDGKNSNLEQSQSTALAYPGQKQLHSVFAIRRASHSSLKHNVIQDISTHAHFTLSSRIFHHFFLYPQPDEDALNQLVQERELEKIELDQAIADQREHVNQLNIKKLQQKQQKEEEKDQSYDKSKKNIPLYMRASSI</sequence>
<dbReference type="Proteomes" id="UP000324800">
    <property type="component" value="Unassembled WGS sequence"/>
</dbReference>
<accession>A0A5J4W969</accession>
<reference evidence="2 3" key="1">
    <citation type="submission" date="2019-03" db="EMBL/GenBank/DDBJ databases">
        <title>Single cell metagenomics reveals metabolic interactions within the superorganism composed of flagellate Streblomastix strix and complex community of Bacteroidetes bacteria on its surface.</title>
        <authorList>
            <person name="Treitli S.C."/>
            <person name="Kolisko M."/>
            <person name="Husnik F."/>
            <person name="Keeling P."/>
            <person name="Hampl V."/>
        </authorList>
    </citation>
    <scope>NUCLEOTIDE SEQUENCE [LARGE SCALE GENOMIC DNA]</scope>
    <source>
        <strain evidence="2">ST1C</strain>
    </source>
</reference>
<dbReference type="AlphaFoldDB" id="A0A5J4W969"/>